<reference evidence="2 3" key="1">
    <citation type="submission" date="2019-10" db="EMBL/GenBank/DDBJ databases">
        <title>Description of Paenibacillus terrestris sp. nov.</title>
        <authorList>
            <person name="Carlier A."/>
            <person name="Qi S."/>
        </authorList>
    </citation>
    <scope>NUCLEOTIDE SEQUENCE [LARGE SCALE GENOMIC DNA]</scope>
    <source>
        <strain evidence="2 3">LMG 31458</strain>
    </source>
</reference>
<comment type="caution">
    <text evidence="2">The sequence shown here is derived from an EMBL/GenBank/DDBJ whole genome shotgun (WGS) entry which is preliminary data.</text>
</comment>
<dbReference type="EMBL" id="WHOA01000098">
    <property type="protein sequence ID" value="NOU72657.1"/>
    <property type="molecule type" value="Genomic_DNA"/>
</dbReference>
<proteinExistence type="predicted"/>
<dbReference type="RefSeq" id="WP_171643946.1">
    <property type="nucleotide sequence ID" value="NZ_WHOA01000098.1"/>
</dbReference>
<keyword evidence="3" id="KW-1185">Reference proteome</keyword>
<feature type="chain" id="PRO_5046915350" evidence="1">
    <location>
        <begin position="22"/>
        <end position="411"/>
    </location>
</feature>
<accession>A0ABX1XVS8</accession>
<dbReference type="Proteomes" id="UP000616779">
    <property type="component" value="Unassembled WGS sequence"/>
</dbReference>
<evidence type="ECO:0000313" key="2">
    <source>
        <dbReference type="EMBL" id="NOU72657.1"/>
    </source>
</evidence>
<protein>
    <submittedName>
        <fullName evidence="2">Uncharacterized protein</fullName>
    </submittedName>
</protein>
<evidence type="ECO:0000313" key="3">
    <source>
        <dbReference type="Proteomes" id="UP000616779"/>
    </source>
</evidence>
<keyword evidence="1" id="KW-0732">Signal</keyword>
<gene>
    <name evidence="2" type="ORF">GC098_14675</name>
</gene>
<name>A0ABX1XVS8_9BACL</name>
<sequence>MKKIALILVLCMIYMSTGVLAASDMQSSKINLPQGMPKMISLLDTTPLYAEPTYDFQEPMAELSPQDVEVVSTQYGDQNYASPLSYTWVQIHTTWLGDLWINVENRKLGVIRPLDLDIQLGEETPLYNLPYSESLNGASLSPQNVHAKAEFVSPSGFYAIQIKTSWLGDQWLLQPNVSNGIAETLSLPTATSPDYDDTMMIKNIQVVKLGERTFVKGDLVLQKEAWERGRAKPRGDVAVSGKLTFMDMSGKTVSRVPYAVWSKAGKSLESSLFLPVNVDLSSAVVATLQDTFPVYFGLPLPPFFNLTDPDGKVLVGILRHYYTGDYSIARAWISGKLPGKHMYQLTLNFYSEDNQLLGTAHVSQLLHGPESPDQAGDEGGGTPYLIDIVGQGDWTNYQKVTMKVDQISDHS</sequence>
<organism evidence="2 3">
    <name type="scientific">Paenibacillus phytorum</name>
    <dbReference type="NCBI Taxonomy" id="2654977"/>
    <lineage>
        <taxon>Bacteria</taxon>
        <taxon>Bacillati</taxon>
        <taxon>Bacillota</taxon>
        <taxon>Bacilli</taxon>
        <taxon>Bacillales</taxon>
        <taxon>Paenibacillaceae</taxon>
        <taxon>Paenibacillus</taxon>
    </lineage>
</organism>
<feature type="signal peptide" evidence="1">
    <location>
        <begin position="1"/>
        <end position="21"/>
    </location>
</feature>
<evidence type="ECO:0000256" key="1">
    <source>
        <dbReference type="SAM" id="SignalP"/>
    </source>
</evidence>